<name>M1DE09_SOLTU</name>
<dbReference type="InParanoid" id="M1DE09"/>
<evidence type="ECO:0000313" key="1">
    <source>
        <dbReference type="EnsemblPlants" id="PGSC0003DMT400087528"/>
    </source>
</evidence>
<sequence>MHHSETYVIDIEVIASVLLILRSLLKSVIDVEVIVGCDPEPLWSSSSSIFKTFNGF</sequence>
<reference evidence="1" key="2">
    <citation type="submission" date="2015-06" db="UniProtKB">
        <authorList>
            <consortium name="EnsemblPlants"/>
        </authorList>
    </citation>
    <scope>IDENTIFICATION</scope>
    <source>
        <strain evidence="1">DM1-3 516 R44</strain>
    </source>
</reference>
<reference evidence="2" key="1">
    <citation type="journal article" date="2011" name="Nature">
        <title>Genome sequence and analysis of the tuber crop potato.</title>
        <authorList>
            <consortium name="The Potato Genome Sequencing Consortium"/>
        </authorList>
    </citation>
    <scope>NUCLEOTIDE SEQUENCE [LARGE SCALE GENOMIC DNA]</scope>
    <source>
        <strain evidence="2">cv. DM1-3 516 R44</strain>
    </source>
</reference>
<dbReference type="HOGENOM" id="CLU_3018005_0_0_1"/>
<proteinExistence type="predicted"/>
<dbReference type="PaxDb" id="4113-PGSC0003DMT400087528"/>
<evidence type="ECO:0000313" key="2">
    <source>
        <dbReference type="Proteomes" id="UP000011115"/>
    </source>
</evidence>
<dbReference type="AlphaFoldDB" id="M1DE09"/>
<dbReference type="EnsemblPlants" id="PGSC0003DMT400087528">
    <property type="protein sequence ID" value="PGSC0003DMT400087528"/>
    <property type="gene ID" value="PGSC0003DMG400037099"/>
</dbReference>
<accession>M1DE09</accession>
<dbReference type="Proteomes" id="UP000011115">
    <property type="component" value="Unassembled WGS sequence"/>
</dbReference>
<keyword evidence="2" id="KW-1185">Reference proteome</keyword>
<organism evidence="1 2">
    <name type="scientific">Solanum tuberosum</name>
    <name type="common">Potato</name>
    <dbReference type="NCBI Taxonomy" id="4113"/>
    <lineage>
        <taxon>Eukaryota</taxon>
        <taxon>Viridiplantae</taxon>
        <taxon>Streptophyta</taxon>
        <taxon>Embryophyta</taxon>
        <taxon>Tracheophyta</taxon>
        <taxon>Spermatophyta</taxon>
        <taxon>Magnoliopsida</taxon>
        <taxon>eudicotyledons</taxon>
        <taxon>Gunneridae</taxon>
        <taxon>Pentapetalae</taxon>
        <taxon>asterids</taxon>
        <taxon>lamiids</taxon>
        <taxon>Solanales</taxon>
        <taxon>Solanaceae</taxon>
        <taxon>Solanoideae</taxon>
        <taxon>Solaneae</taxon>
        <taxon>Solanum</taxon>
    </lineage>
</organism>
<dbReference type="Gramene" id="PGSC0003DMT400087528">
    <property type="protein sequence ID" value="PGSC0003DMT400087528"/>
    <property type="gene ID" value="PGSC0003DMG400037099"/>
</dbReference>
<protein>
    <submittedName>
        <fullName evidence="1">Uncharacterized protein</fullName>
    </submittedName>
</protein>